<comment type="pathway">
    <text evidence="2 7">Cell wall biogenesis; peptidoglycan biosynthesis.</text>
</comment>
<protein>
    <recommendedName>
        <fullName evidence="7 8">Multifunctional fusion protein</fullName>
    </recommendedName>
    <domain>
        <recommendedName>
            <fullName evidence="7">UDP-N-acetylmuramoylalanine--D-glutamate ligase</fullName>
            <ecNumber evidence="7">6.3.2.9</ecNumber>
        </recommendedName>
        <alternativeName>
            <fullName evidence="7">D-glutamic acid-adding enzyme</fullName>
        </alternativeName>
        <alternativeName>
            <fullName evidence="7">UDP-N-acetylmuramoyl-L-alanyl-D-glutamate synthetase</fullName>
        </alternativeName>
    </domain>
    <domain>
        <recommendedName>
            <fullName evidence="8">UDP-N-acetyl-alpha-D-muramoyl-L-alanyl-L-glutamate epimerase</fullName>
            <ecNumber evidence="8">5.1.1.23</ecNumber>
        </recommendedName>
        <alternativeName>
            <fullName evidence="8">UDP-MurNAc-L-Ala-L-Glu epimerase</fullName>
        </alternativeName>
    </domain>
</protein>
<evidence type="ECO:0000313" key="12">
    <source>
        <dbReference type="EMBL" id="KKR99989.1"/>
    </source>
</evidence>
<dbReference type="InterPro" id="IPR058741">
    <property type="entry name" value="MurL_C"/>
</dbReference>
<evidence type="ECO:0000259" key="9">
    <source>
        <dbReference type="Pfam" id="PF08245"/>
    </source>
</evidence>
<keyword evidence="7" id="KW-0573">Peptidoglycan synthesis</keyword>
<evidence type="ECO:0000256" key="1">
    <source>
        <dbReference type="ARBA" id="ARBA00004496"/>
    </source>
</evidence>
<evidence type="ECO:0000256" key="2">
    <source>
        <dbReference type="ARBA" id="ARBA00004752"/>
    </source>
</evidence>
<evidence type="ECO:0000256" key="5">
    <source>
        <dbReference type="ARBA" id="ARBA00022741"/>
    </source>
</evidence>
<keyword evidence="8" id="KW-0413">Isomerase</keyword>
<keyword evidence="5 7" id="KW-0547">Nucleotide-binding</keyword>
<keyword evidence="7" id="KW-0131">Cell cycle</keyword>
<dbReference type="GO" id="GO:0051301">
    <property type="term" value="P:cell division"/>
    <property type="evidence" value="ECO:0007669"/>
    <property type="project" value="UniProtKB-KW"/>
</dbReference>
<evidence type="ECO:0000259" key="10">
    <source>
        <dbReference type="Pfam" id="PF26298"/>
    </source>
</evidence>
<comment type="function">
    <text evidence="8">Cell wall formation. Catalyzes epimerization of the terminal L-glutamate in UDP-N-acetyl-alpha-D-muramoyl-L-alanyl-L-glutamate.</text>
</comment>
<dbReference type="EC" id="6.3.2.9" evidence="7"/>
<evidence type="ECO:0000256" key="6">
    <source>
        <dbReference type="ARBA" id="ARBA00022840"/>
    </source>
</evidence>
<dbReference type="Pfam" id="PF08245">
    <property type="entry name" value="Mur_ligase_M"/>
    <property type="match status" value="1"/>
</dbReference>
<evidence type="ECO:0000259" key="11">
    <source>
        <dbReference type="Pfam" id="PF26299"/>
    </source>
</evidence>
<dbReference type="GO" id="GO:0005737">
    <property type="term" value="C:cytoplasm"/>
    <property type="evidence" value="ECO:0007669"/>
    <property type="project" value="UniProtKB-SubCell"/>
</dbReference>
<dbReference type="SUPFAM" id="SSF53623">
    <property type="entry name" value="MurD-like peptide ligases, catalytic domain"/>
    <property type="match status" value="1"/>
</dbReference>
<comment type="subcellular location">
    <subcellularLocation>
        <location evidence="1 7">Cytoplasm</location>
    </subcellularLocation>
</comment>
<name>A0A0G0VG87_9BACT</name>
<feature type="domain" description="Mur ligase central" evidence="9">
    <location>
        <begin position="519"/>
        <end position="622"/>
    </location>
</feature>
<evidence type="ECO:0000256" key="3">
    <source>
        <dbReference type="ARBA" id="ARBA00022490"/>
    </source>
</evidence>
<dbReference type="Pfam" id="PF26299">
    <property type="entry name" value="MurL_N"/>
    <property type="match status" value="1"/>
</dbReference>
<reference evidence="12 13" key="1">
    <citation type="journal article" date="2015" name="Nature">
        <title>rRNA introns, odd ribosomes, and small enigmatic genomes across a large radiation of phyla.</title>
        <authorList>
            <person name="Brown C.T."/>
            <person name="Hug L.A."/>
            <person name="Thomas B.C."/>
            <person name="Sharon I."/>
            <person name="Castelle C.J."/>
            <person name="Singh A."/>
            <person name="Wilkins M.J."/>
            <person name="Williams K.H."/>
            <person name="Banfield J.F."/>
        </authorList>
    </citation>
    <scope>NUCLEOTIDE SEQUENCE [LARGE SCALE GENOMIC DNA]</scope>
</reference>
<proteinExistence type="inferred from homology"/>
<dbReference type="GO" id="GO:0009252">
    <property type="term" value="P:peptidoglycan biosynthetic process"/>
    <property type="evidence" value="ECO:0007669"/>
    <property type="project" value="UniProtKB-UniRule"/>
</dbReference>
<sequence length="815" mass="92074">MKPKSTVFEFKGYALNTKNKQITFDYSIAFSNQESLNFTETIILPRLPKGVTQESLRVFLEPLHLILGISYYKLYCPPKIKLGFKLSKEQAEFWHTVYKKGLGEFLYRNKLDPKIIAKFPASNIKPCPVLIPVQDRCLLGIGGGKDSIVAAELLKENKHDFSSFLVETQRQDPICEKVIKTIGKPSIKIKRVLDPKLFEPHTDSYNGHIPISAIFALLGLLSAALYDYRFVLVGNEYSSNFGNLTYKGQTINHQWSKTSEFEAMLQDYTRKYITPDIVYTSALRQFYELRIAMMFAKYTKYHHLFTSCNRSFKVHKERTHTLWCGECPKCAFTFLMLAPFLPKTELASTFGKNLLADESLIPLYRDLLGMGNLKPFDCVGTFEESRAAFSMASDKYRKDAVVKKLLPSVKDGKKLQAQVLRTVPAPTSPTQFRFLGIESVCILGFGKEGSVTQKYLKKFYPKIKVGVLDQTTDKKYLEHQANFDLAIKTPGIQKSKVTIPYVTATNLFFSSVKNLTIGVTGSKGKSTTASLIYEMLKADGRKVRLLGNIGNPMLASLLAKIDPAEIFVLELSSYMLDDIEYSPNIAVLLNLFPEHMDYHGGVDEYYKAKKQIFAFQTLGDIALRPEFKAKIPVSDKDIPLLGEHNRKNIKAAINVVKEIGVSDSSIIEAIKKFKSLPHRLEEVGEFKGIKFIDDAISTTPESTIEALRALKNVKTIFLGGEDRGYDFKELERELRSIGVENIVLFPDTGKRILSSTKGLKILKTKNMEIAVKFAYKVTPEGSTCLLSTASPSYSIWKNFEEKGDLFKKFVKKYSK</sequence>
<dbReference type="Gene3D" id="3.90.190.20">
    <property type="entry name" value="Mur ligase, C-terminal domain"/>
    <property type="match status" value="1"/>
</dbReference>
<comment type="similarity">
    <text evidence="8">Belongs to the MurL family.</text>
</comment>
<dbReference type="InterPro" id="IPR005762">
    <property type="entry name" value="MurD"/>
</dbReference>
<dbReference type="EC" id="5.1.1.23" evidence="8"/>
<dbReference type="GO" id="GO:0016855">
    <property type="term" value="F:racemase and epimerase activity, acting on amino acids and derivatives"/>
    <property type="evidence" value="ECO:0007669"/>
    <property type="project" value="UniProtKB-UniRule"/>
</dbReference>
<keyword evidence="7" id="KW-0961">Cell wall biogenesis/degradation</keyword>
<dbReference type="GO" id="GO:0071555">
    <property type="term" value="P:cell wall organization"/>
    <property type="evidence" value="ECO:0007669"/>
    <property type="project" value="UniProtKB-KW"/>
</dbReference>
<comment type="caution">
    <text evidence="12">The sequence shown here is derived from an EMBL/GenBank/DDBJ whole genome shotgun (WGS) entry which is preliminary data.</text>
</comment>
<dbReference type="InterPro" id="IPR043689">
    <property type="entry name" value="MurL"/>
</dbReference>
<dbReference type="PATRIC" id="fig|1618983.3.peg.47"/>
<feature type="domain" description="MurL C-terminal" evidence="10">
    <location>
        <begin position="305"/>
        <end position="415"/>
    </location>
</feature>
<dbReference type="HAMAP" id="MF_00639">
    <property type="entry name" value="MurD"/>
    <property type="match status" value="1"/>
</dbReference>
<comment type="catalytic activity">
    <reaction evidence="8">
        <text>UDP-N-acetyl-alpha-D-muramoyl-L-alanyl-L-glutamate + ATP + H2O = UDP-N-acetyl-alpha-D-muramoyl-L-alanyl-D-glutamate + AMP + diphosphate + H(+)</text>
        <dbReference type="Rhea" id="RHEA:58812"/>
        <dbReference type="ChEBI" id="CHEBI:15377"/>
        <dbReference type="ChEBI" id="CHEBI:15378"/>
        <dbReference type="ChEBI" id="CHEBI:30616"/>
        <dbReference type="ChEBI" id="CHEBI:33019"/>
        <dbReference type="ChEBI" id="CHEBI:83900"/>
        <dbReference type="ChEBI" id="CHEBI:142725"/>
        <dbReference type="ChEBI" id="CHEBI:456215"/>
        <dbReference type="EC" id="5.1.1.23"/>
    </reaction>
</comment>
<dbReference type="Pfam" id="PF26298">
    <property type="entry name" value="MurL_epimerase_C"/>
    <property type="match status" value="1"/>
</dbReference>
<dbReference type="GO" id="GO:0005524">
    <property type="term" value="F:ATP binding"/>
    <property type="evidence" value="ECO:0007669"/>
    <property type="project" value="UniProtKB-UniRule"/>
</dbReference>
<keyword evidence="4 7" id="KW-0436">Ligase</keyword>
<dbReference type="SUPFAM" id="SSF53244">
    <property type="entry name" value="MurD-like peptide ligases, peptide-binding domain"/>
    <property type="match status" value="1"/>
</dbReference>
<dbReference type="UniPathway" id="UPA00219"/>
<evidence type="ECO:0000313" key="13">
    <source>
        <dbReference type="Proteomes" id="UP000033930"/>
    </source>
</evidence>
<keyword evidence="6 7" id="KW-0067">ATP-binding</keyword>
<keyword evidence="3 7" id="KW-0963">Cytoplasm</keyword>
<dbReference type="InterPro" id="IPR036615">
    <property type="entry name" value="Mur_ligase_C_dom_sf"/>
</dbReference>
<feature type="binding site" evidence="7">
    <location>
        <begin position="521"/>
        <end position="527"/>
    </location>
    <ligand>
        <name>ATP</name>
        <dbReference type="ChEBI" id="CHEBI:30616"/>
    </ligand>
</feature>
<dbReference type="GO" id="GO:0008764">
    <property type="term" value="F:UDP-N-acetylmuramoylalanine-D-glutamate ligase activity"/>
    <property type="evidence" value="ECO:0007669"/>
    <property type="project" value="UniProtKB-UniRule"/>
</dbReference>
<evidence type="ECO:0000256" key="8">
    <source>
        <dbReference type="HAMAP-Rule" id="MF_02209"/>
    </source>
</evidence>
<feature type="domain" description="MurL N-terminal" evidence="11">
    <location>
        <begin position="4"/>
        <end position="281"/>
    </location>
</feature>
<keyword evidence="7" id="KW-0132">Cell division</keyword>
<dbReference type="InterPro" id="IPR013221">
    <property type="entry name" value="Mur_ligase_cen"/>
</dbReference>
<comment type="function">
    <text evidence="7">Cell wall formation. Catalyzes the addition of glutamate to the nucleotide precursor UDP-N-acetylmuramoyl-L-alanine (UMA).</text>
</comment>
<dbReference type="Proteomes" id="UP000033930">
    <property type="component" value="Unassembled WGS sequence"/>
</dbReference>
<organism evidence="12 13">
    <name type="scientific">Candidatus Uhrbacteria bacterium GW2011_GWC1_41_20</name>
    <dbReference type="NCBI Taxonomy" id="1618983"/>
    <lineage>
        <taxon>Bacteria</taxon>
        <taxon>Candidatus Uhriibacteriota</taxon>
    </lineage>
</organism>
<dbReference type="PANTHER" id="PTHR43692:SF1">
    <property type="entry name" value="UDP-N-ACETYLMURAMOYLALANINE--D-GLUTAMATE LIGASE"/>
    <property type="match status" value="1"/>
</dbReference>
<evidence type="ECO:0000256" key="7">
    <source>
        <dbReference type="HAMAP-Rule" id="MF_00639"/>
    </source>
</evidence>
<dbReference type="InterPro" id="IPR058740">
    <property type="entry name" value="MurL_N"/>
</dbReference>
<dbReference type="PANTHER" id="PTHR43692">
    <property type="entry name" value="UDP-N-ACETYLMURAMOYLALANINE--D-GLUTAMATE LIGASE"/>
    <property type="match status" value="1"/>
</dbReference>
<dbReference type="GO" id="GO:0008360">
    <property type="term" value="P:regulation of cell shape"/>
    <property type="evidence" value="ECO:0007669"/>
    <property type="project" value="UniProtKB-KW"/>
</dbReference>
<dbReference type="AlphaFoldDB" id="A0A0G0VG87"/>
<accession>A0A0G0VG87</accession>
<dbReference type="InterPro" id="IPR036565">
    <property type="entry name" value="Mur-like_cat_sf"/>
</dbReference>
<dbReference type="Gene3D" id="3.40.1190.10">
    <property type="entry name" value="Mur-like, catalytic domain"/>
    <property type="match status" value="2"/>
</dbReference>
<dbReference type="EMBL" id="LCAW01000001">
    <property type="protein sequence ID" value="KKR99989.1"/>
    <property type="molecule type" value="Genomic_DNA"/>
</dbReference>
<evidence type="ECO:0000256" key="4">
    <source>
        <dbReference type="ARBA" id="ARBA00022598"/>
    </source>
</evidence>
<comment type="catalytic activity">
    <reaction evidence="7">
        <text>UDP-N-acetyl-alpha-D-muramoyl-L-alanine + D-glutamate + ATP = UDP-N-acetyl-alpha-D-muramoyl-L-alanyl-D-glutamate + ADP + phosphate + H(+)</text>
        <dbReference type="Rhea" id="RHEA:16429"/>
        <dbReference type="ChEBI" id="CHEBI:15378"/>
        <dbReference type="ChEBI" id="CHEBI:29986"/>
        <dbReference type="ChEBI" id="CHEBI:30616"/>
        <dbReference type="ChEBI" id="CHEBI:43474"/>
        <dbReference type="ChEBI" id="CHEBI:83898"/>
        <dbReference type="ChEBI" id="CHEBI:83900"/>
        <dbReference type="ChEBI" id="CHEBI:456216"/>
        <dbReference type="EC" id="6.3.2.9"/>
    </reaction>
</comment>
<gene>
    <name evidence="7" type="primary">murD</name>
    <name evidence="8" type="synonym">murL</name>
    <name evidence="12" type="ORF">UU50_C0001G0048</name>
</gene>
<dbReference type="HAMAP" id="MF_02209">
    <property type="entry name" value="MurL"/>
    <property type="match status" value="1"/>
</dbReference>
<comment type="similarity">
    <text evidence="7">Belongs to the MurCDEF family.</text>
</comment>
<keyword evidence="7" id="KW-0133">Cell shape</keyword>